<dbReference type="Proteomes" id="UP000190816">
    <property type="component" value="Unassembled WGS sequence"/>
</dbReference>
<dbReference type="RefSeq" id="WP_078402028.1">
    <property type="nucleotide sequence ID" value="NZ_CP016377.1"/>
</dbReference>
<feature type="transmembrane region" description="Helical" evidence="1">
    <location>
        <begin position="73"/>
        <end position="97"/>
    </location>
</feature>
<comment type="caution">
    <text evidence="2">The sequence shown here is derived from an EMBL/GenBank/DDBJ whole genome shotgun (WGS) entry which is preliminary data.</text>
</comment>
<evidence type="ECO:0000313" key="3">
    <source>
        <dbReference type="Proteomes" id="UP000190816"/>
    </source>
</evidence>
<name>A0AAJ3NFN7_9FLAO</name>
<proteinExistence type="predicted"/>
<sequence length="103" mass="12149">MTIIKIHKIQVFLYLFILAFGIQHLIFYNYNFKWIFYEYIILSVFILSALTVIISPAVLIYESVKGINRKSVIVDEIIYLVVNIILYYIVVAMSLYLSSQVRM</sequence>
<feature type="transmembrane region" description="Helical" evidence="1">
    <location>
        <begin position="12"/>
        <end position="30"/>
    </location>
</feature>
<reference evidence="2 3" key="1">
    <citation type="submission" date="2016-06" db="EMBL/GenBank/DDBJ databases">
        <authorList>
            <person name="Nicholson A.C."/>
        </authorList>
    </citation>
    <scope>NUCLEOTIDE SEQUENCE [LARGE SCALE GENOMIC DNA]</scope>
    <source>
        <strain evidence="2 3">G4123</strain>
    </source>
</reference>
<gene>
    <name evidence="2" type="ORF">BAY32_14825</name>
</gene>
<dbReference type="AlphaFoldDB" id="A0AAJ3NFN7"/>
<accession>A0AAJ3NFN7</accession>
<dbReference type="KEGG" id="ego:BBD34_00905"/>
<keyword evidence="1" id="KW-0812">Transmembrane</keyword>
<evidence type="ECO:0000313" key="2">
    <source>
        <dbReference type="EMBL" id="OPB80300.1"/>
    </source>
</evidence>
<organism evidence="2 3">
    <name type="scientific">Elizabethkingia ursingii</name>
    <dbReference type="NCBI Taxonomy" id="1756150"/>
    <lineage>
        <taxon>Bacteria</taxon>
        <taxon>Pseudomonadati</taxon>
        <taxon>Bacteroidota</taxon>
        <taxon>Flavobacteriia</taxon>
        <taxon>Flavobacteriales</taxon>
        <taxon>Weeksellaceae</taxon>
        <taxon>Elizabethkingia</taxon>
    </lineage>
</organism>
<protein>
    <submittedName>
        <fullName evidence="2">Uncharacterized protein</fullName>
    </submittedName>
</protein>
<keyword evidence="1" id="KW-1133">Transmembrane helix</keyword>
<keyword evidence="1" id="KW-0472">Membrane</keyword>
<feature type="transmembrane region" description="Helical" evidence="1">
    <location>
        <begin position="36"/>
        <end position="61"/>
    </location>
</feature>
<evidence type="ECO:0000256" key="1">
    <source>
        <dbReference type="SAM" id="Phobius"/>
    </source>
</evidence>
<dbReference type="EMBL" id="MAIC01000003">
    <property type="protein sequence ID" value="OPB80300.1"/>
    <property type="molecule type" value="Genomic_DNA"/>
</dbReference>